<dbReference type="EMBL" id="LSCR01000034">
    <property type="protein sequence ID" value="KXB33555.1"/>
    <property type="molecule type" value="Genomic_DNA"/>
</dbReference>
<feature type="non-terminal residue" evidence="2">
    <location>
        <position position="1"/>
    </location>
</feature>
<sequence>PKILKTGIYTSFFPKILLFGISLRWYNKDDIKVVLLLVVTTQK</sequence>
<evidence type="ECO:0000313" key="2">
    <source>
        <dbReference type="EMBL" id="KXB33555.1"/>
    </source>
</evidence>
<dbReference type="PATRIC" id="fig|1393034.3.peg.1150"/>
<feature type="transmembrane region" description="Helical" evidence="1">
    <location>
        <begin position="6"/>
        <end position="26"/>
    </location>
</feature>
<proteinExistence type="predicted"/>
<protein>
    <submittedName>
        <fullName evidence="2">Uncharacterized protein</fullName>
    </submittedName>
</protein>
<accession>A0A133XRJ1</accession>
<keyword evidence="1" id="KW-0472">Membrane</keyword>
<dbReference type="AlphaFoldDB" id="A0A133XRJ1"/>
<name>A0A133XRJ1_9ACTN</name>
<keyword evidence="1" id="KW-1133">Transmembrane helix</keyword>
<organism evidence="2 3">
    <name type="scientific">Atopobium deltae</name>
    <dbReference type="NCBI Taxonomy" id="1393034"/>
    <lineage>
        <taxon>Bacteria</taxon>
        <taxon>Bacillati</taxon>
        <taxon>Actinomycetota</taxon>
        <taxon>Coriobacteriia</taxon>
        <taxon>Coriobacteriales</taxon>
        <taxon>Atopobiaceae</taxon>
        <taxon>Atopobium</taxon>
    </lineage>
</organism>
<keyword evidence="3" id="KW-1185">Reference proteome</keyword>
<evidence type="ECO:0000256" key="1">
    <source>
        <dbReference type="SAM" id="Phobius"/>
    </source>
</evidence>
<dbReference type="Proteomes" id="UP000070675">
    <property type="component" value="Unassembled WGS sequence"/>
</dbReference>
<keyword evidence="1" id="KW-0812">Transmembrane</keyword>
<evidence type="ECO:0000313" key="3">
    <source>
        <dbReference type="Proteomes" id="UP000070675"/>
    </source>
</evidence>
<reference evidence="3" key="1">
    <citation type="submission" date="2016-01" db="EMBL/GenBank/DDBJ databases">
        <authorList>
            <person name="Mitreva M."/>
            <person name="Pepin K.H."/>
            <person name="Mihindukulasuriya K.A."/>
            <person name="Fulton R."/>
            <person name="Fronick C."/>
            <person name="O'Laughlin M."/>
            <person name="Miner T."/>
            <person name="Herter B."/>
            <person name="Rosa B.A."/>
            <person name="Cordes M."/>
            <person name="Tomlinson C."/>
            <person name="Wollam A."/>
            <person name="Palsikar V.B."/>
            <person name="Mardis E.R."/>
            <person name="Wilson R.K."/>
        </authorList>
    </citation>
    <scope>NUCLEOTIDE SEQUENCE [LARGE SCALE GENOMIC DNA]</scope>
    <source>
        <strain evidence="3">DNF00019</strain>
    </source>
</reference>
<gene>
    <name evidence="2" type="ORF">HMPREF3192_01179</name>
</gene>
<comment type="caution">
    <text evidence="2">The sequence shown here is derived from an EMBL/GenBank/DDBJ whole genome shotgun (WGS) entry which is preliminary data.</text>
</comment>